<dbReference type="Gene3D" id="1.10.132.120">
    <property type="match status" value="1"/>
</dbReference>
<dbReference type="AlphaFoldDB" id="A0A0X8E3C3"/>
<dbReference type="InterPro" id="IPR001631">
    <property type="entry name" value="TopoI"/>
</dbReference>
<dbReference type="RefSeq" id="WP_067227519.1">
    <property type="nucleotide sequence ID" value="NZ_CP014145.1"/>
</dbReference>
<dbReference type="Proteomes" id="UP000058305">
    <property type="component" value="Chromosome"/>
</dbReference>
<dbReference type="GO" id="GO:0003677">
    <property type="term" value="F:DNA binding"/>
    <property type="evidence" value="ECO:0007669"/>
    <property type="project" value="UniProtKB-KW"/>
</dbReference>
<comment type="catalytic activity">
    <reaction evidence="1">
        <text>ATP-independent breakage of single-stranded DNA, followed by passage and rejoining.</text>
        <dbReference type="EC" id="5.6.2.1"/>
    </reaction>
</comment>
<dbReference type="InterPro" id="IPR049331">
    <property type="entry name" value="Top1B_N_bact"/>
</dbReference>
<evidence type="ECO:0000256" key="1">
    <source>
        <dbReference type="ARBA" id="ARBA00000213"/>
    </source>
</evidence>
<keyword evidence="5" id="KW-0238">DNA-binding</keyword>
<evidence type="ECO:0000259" key="7">
    <source>
        <dbReference type="Pfam" id="PF01028"/>
    </source>
</evidence>
<dbReference type="Gene3D" id="3.90.15.10">
    <property type="entry name" value="Topoisomerase I, Chain A, domain 3"/>
    <property type="match status" value="1"/>
</dbReference>
<dbReference type="KEGG" id="mvd:AWU67_07620"/>
<dbReference type="GO" id="GO:0003917">
    <property type="term" value="F:DNA topoisomerase type I (single strand cut, ATP-independent) activity"/>
    <property type="evidence" value="ECO:0007669"/>
    <property type="project" value="UniProtKB-EC"/>
</dbReference>
<protein>
    <recommendedName>
        <fullName evidence="3">DNA topoisomerase</fullName>
        <ecNumber evidence="3">5.6.2.1</ecNumber>
    </recommendedName>
</protein>
<keyword evidence="6" id="KW-0413">Isomerase</keyword>
<dbReference type="OrthoDB" id="9778962at2"/>
<feature type="domain" description="DNA topoisomerase IB N-terminal" evidence="8">
    <location>
        <begin position="26"/>
        <end position="70"/>
    </location>
</feature>
<dbReference type="SUPFAM" id="SSF55869">
    <property type="entry name" value="DNA topoisomerase I domain"/>
    <property type="match status" value="1"/>
</dbReference>
<evidence type="ECO:0000313" key="9">
    <source>
        <dbReference type="EMBL" id="AMB58752.1"/>
    </source>
</evidence>
<gene>
    <name evidence="9" type="ORF">AWU67_07620</name>
</gene>
<name>A0A0X8E3C3_9MICO</name>
<comment type="similarity">
    <text evidence="2">Belongs to the type IB topoisomerase family.</text>
</comment>
<sequence>MPRLRTVDPATPGWSLVRAGDDVTIVDQQGSVLADEEVAERVDALRIPPAWTDVWIAPHANAHIQVVGTDEAGRRQYLYHEQWQRRQAKRKYDRALDLAARLPAARRVVTRDLRADGQSRARALAVAFRLLDSAYLRVGSERYAKRHGSRGLTTLLGSDAHVSGDTVLLAFTGKSAVDWSSRTTDPDLARAVRTLKRRGPDAHLLAWQDDSGWHPLRADEVNEYVRERTQGDFTAKDFRTLHGTITAAQSLAAQGRQPSAAARRRAATEASRVTAEALGNTPTVARATYIDPRVFDRFREGRVLQTNGLAPESALRLLLLGDNA</sequence>
<dbReference type="GO" id="GO:0006265">
    <property type="term" value="P:DNA topological change"/>
    <property type="evidence" value="ECO:0007669"/>
    <property type="project" value="InterPro"/>
</dbReference>
<dbReference type="SUPFAM" id="SSF56349">
    <property type="entry name" value="DNA breaking-rejoining enzymes"/>
    <property type="match status" value="1"/>
</dbReference>
<dbReference type="InterPro" id="IPR011010">
    <property type="entry name" value="DNA_brk_join_enz"/>
</dbReference>
<dbReference type="Gene3D" id="3.30.66.10">
    <property type="entry name" value="DNA topoisomerase I domain"/>
    <property type="match status" value="1"/>
</dbReference>
<evidence type="ECO:0000256" key="5">
    <source>
        <dbReference type="ARBA" id="ARBA00023125"/>
    </source>
</evidence>
<dbReference type="PROSITE" id="PS52038">
    <property type="entry name" value="TOPO_IB_2"/>
    <property type="match status" value="1"/>
</dbReference>
<evidence type="ECO:0000256" key="3">
    <source>
        <dbReference type="ARBA" id="ARBA00012891"/>
    </source>
</evidence>
<dbReference type="InterPro" id="IPR013500">
    <property type="entry name" value="TopoI_cat_euk"/>
</dbReference>
<feature type="domain" description="DNA topoisomerase I catalytic core eukaryotic-type" evidence="7">
    <location>
        <begin position="84"/>
        <end position="286"/>
    </location>
</feature>
<keyword evidence="10" id="KW-1185">Reference proteome</keyword>
<dbReference type="Pfam" id="PF01028">
    <property type="entry name" value="Topoisom_I"/>
    <property type="match status" value="1"/>
</dbReference>
<proteinExistence type="inferred from homology"/>
<reference evidence="9 10" key="1">
    <citation type="journal article" date="2016" name="J. Biotechnol.">
        <title>First complete genome sequence of a species in the genus Microterricola, an extremophilic cold active enzyme producing bacterial strain ERGS5:02 isolated from Sikkim Himalaya.</title>
        <authorList>
            <person name="Himanshu"/>
            <person name="Swarnkar M.K."/>
            <person name="Singh D."/>
            <person name="Kumar R."/>
        </authorList>
    </citation>
    <scope>NUCLEOTIDE SEQUENCE [LARGE SCALE GENOMIC DNA]</scope>
    <source>
        <strain evidence="9 10">ERGS5:02</strain>
    </source>
</reference>
<reference evidence="10" key="2">
    <citation type="submission" date="2016-01" db="EMBL/GenBank/DDBJ databases">
        <title>First complete genome sequence of a species in the genus Microterricola, an extremophilic cold active enzyme producing strain ERGS5:02 isolated from Sikkim Himalaya.</title>
        <authorList>
            <person name="Kumar R."/>
            <person name="Singh D."/>
            <person name="Swarnkar M.K."/>
        </authorList>
    </citation>
    <scope>NUCLEOTIDE SEQUENCE [LARGE SCALE GENOMIC DNA]</scope>
    <source>
        <strain evidence="10">ERGS5:02</strain>
    </source>
</reference>
<accession>A0A0X8E3C3</accession>
<dbReference type="InterPro" id="IPR035447">
    <property type="entry name" value="DNA_topo_I_N_sf"/>
</dbReference>
<evidence type="ECO:0000256" key="2">
    <source>
        <dbReference type="ARBA" id="ARBA00006645"/>
    </source>
</evidence>
<evidence type="ECO:0000256" key="6">
    <source>
        <dbReference type="ARBA" id="ARBA00023235"/>
    </source>
</evidence>
<dbReference type="PRINTS" id="PR00416">
    <property type="entry name" value="EUTPISMRASEI"/>
</dbReference>
<dbReference type="EC" id="5.6.2.1" evidence="3"/>
<evidence type="ECO:0000256" key="4">
    <source>
        <dbReference type="ARBA" id="ARBA00023029"/>
    </source>
</evidence>
<organism evidence="9 10">
    <name type="scientific">Microterricola viridarii</name>
    <dbReference type="NCBI Taxonomy" id="412690"/>
    <lineage>
        <taxon>Bacteria</taxon>
        <taxon>Bacillati</taxon>
        <taxon>Actinomycetota</taxon>
        <taxon>Actinomycetes</taxon>
        <taxon>Micrococcales</taxon>
        <taxon>Microbacteriaceae</taxon>
        <taxon>Microterricola</taxon>
    </lineage>
</organism>
<dbReference type="Pfam" id="PF21338">
    <property type="entry name" value="Top1B_N_bact"/>
    <property type="match status" value="1"/>
</dbReference>
<evidence type="ECO:0000313" key="10">
    <source>
        <dbReference type="Proteomes" id="UP000058305"/>
    </source>
</evidence>
<evidence type="ECO:0000259" key="8">
    <source>
        <dbReference type="Pfam" id="PF21338"/>
    </source>
</evidence>
<dbReference type="InterPro" id="IPR014711">
    <property type="entry name" value="TopoI_cat_a-hlx-sub_euk"/>
</dbReference>
<dbReference type="EMBL" id="CP014145">
    <property type="protein sequence ID" value="AMB58752.1"/>
    <property type="molecule type" value="Genomic_DNA"/>
</dbReference>
<keyword evidence="4" id="KW-0799">Topoisomerase</keyword>